<evidence type="ECO:0000313" key="1">
    <source>
        <dbReference type="EnsemblPlants" id="QL11p037481:mrna"/>
    </source>
</evidence>
<keyword evidence="2" id="KW-1185">Reference proteome</keyword>
<reference evidence="1" key="2">
    <citation type="submission" date="2021-01" db="UniProtKB">
        <authorList>
            <consortium name="EnsemblPlants"/>
        </authorList>
    </citation>
    <scope>IDENTIFICATION</scope>
</reference>
<dbReference type="EMBL" id="LRBV02000011">
    <property type="status" value="NOT_ANNOTATED_CDS"/>
    <property type="molecule type" value="Genomic_DNA"/>
</dbReference>
<reference evidence="1 2" key="1">
    <citation type="journal article" date="2016" name="G3 (Bethesda)">
        <title>First Draft Assembly and Annotation of the Genome of a California Endemic Oak Quercus lobata Nee (Fagaceae).</title>
        <authorList>
            <person name="Sork V.L."/>
            <person name="Fitz-Gibbon S.T."/>
            <person name="Puiu D."/>
            <person name="Crepeau M."/>
            <person name="Gugger P.F."/>
            <person name="Sherman R."/>
            <person name="Stevens K."/>
            <person name="Langley C.H."/>
            <person name="Pellegrini M."/>
            <person name="Salzberg S.L."/>
        </authorList>
    </citation>
    <scope>NUCLEOTIDE SEQUENCE [LARGE SCALE GENOMIC DNA]</scope>
    <source>
        <strain evidence="1 2">cv. SW786</strain>
    </source>
</reference>
<sequence length="111" mass="12620">MGFDILAKHEHPFGARGGTQQQPEPTFCVLPSILSVDISAIVDQALRDFDPAVERRHVEWRAVVVVPSVHQRQIFLQKLPDGSGVVLVHVPENRRGPAHSRFLFLLRLRRR</sequence>
<dbReference type="EnsemblPlants" id="QL11p037481:mrna">
    <property type="protein sequence ID" value="QL11p037481:mrna"/>
    <property type="gene ID" value="QL11p037481"/>
</dbReference>
<proteinExistence type="predicted"/>
<dbReference type="Gramene" id="QL11p037481:mrna">
    <property type="protein sequence ID" value="QL11p037481:mrna"/>
    <property type="gene ID" value="QL11p037481"/>
</dbReference>
<accession>A0A7N2MXX5</accession>
<dbReference type="AlphaFoldDB" id="A0A7N2MXX5"/>
<organism evidence="1 2">
    <name type="scientific">Quercus lobata</name>
    <name type="common">Valley oak</name>
    <dbReference type="NCBI Taxonomy" id="97700"/>
    <lineage>
        <taxon>Eukaryota</taxon>
        <taxon>Viridiplantae</taxon>
        <taxon>Streptophyta</taxon>
        <taxon>Embryophyta</taxon>
        <taxon>Tracheophyta</taxon>
        <taxon>Spermatophyta</taxon>
        <taxon>Magnoliopsida</taxon>
        <taxon>eudicotyledons</taxon>
        <taxon>Gunneridae</taxon>
        <taxon>Pentapetalae</taxon>
        <taxon>rosids</taxon>
        <taxon>fabids</taxon>
        <taxon>Fagales</taxon>
        <taxon>Fagaceae</taxon>
        <taxon>Quercus</taxon>
    </lineage>
</organism>
<protein>
    <submittedName>
        <fullName evidence="1">Uncharacterized protein</fullName>
    </submittedName>
</protein>
<dbReference type="InParanoid" id="A0A7N2MXX5"/>
<dbReference type="Proteomes" id="UP000594261">
    <property type="component" value="Chromosome 11"/>
</dbReference>
<name>A0A7N2MXX5_QUELO</name>
<evidence type="ECO:0000313" key="2">
    <source>
        <dbReference type="Proteomes" id="UP000594261"/>
    </source>
</evidence>